<keyword evidence="5" id="KW-0662">Pyridine nucleotide biosynthesis</keyword>
<feature type="domain" description="Quinolinate phosphoribosyl transferase C-terminal" evidence="10">
    <location>
        <begin position="137"/>
        <end position="300"/>
    </location>
</feature>
<comment type="pathway">
    <text evidence="2">Cofactor biosynthesis; NAD(+) biosynthesis; nicotinate D-ribonucleotide from quinolinate: step 1/1.</text>
</comment>
<dbReference type="EC" id="2.4.2.19" evidence="4"/>
<evidence type="ECO:0000259" key="10">
    <source>
        <dbReference type="Pfam" id="PF01729"/>
    </source>
</evidence>
<protein>
    <recommendedName>
        <fullName evidence="4">nicotinate-nucleotide diphosphorylase (carboxylating)</fullName>
        <ecNumber evidence="4">2.4.2.19</ecNumber>
    </recommendedName>
    <alternativeName>
        <fullName evidence="8">Quinolinate phosphoribosyltransferase [decarboxylating]</fullName>
    </alternativeName>
</protein>
<dbReference type="NCBIfam" id="TIGR00078">
    <property type="entry name" value="nadC"/>
    <property type="match status" value="1"/>
</dbReference>
<dbReference type="FunFam" id="3.20.20.70:FF:000030">
    <property type="entry name" value="Nicotinate-nucleotide pyrophosphorylase, carboxylating"/>
    <property type="match status" value="1"/>
</dbReference>
<dbReference type="PANTHER" id="PTHR32179">
    <property type="entry name" value="NICOTINATE-NUCLEOTIDE PYROPHOSPHORYLASE [CARBOXYLATING]"/>
    <property type="match status" value="1"/>
</dbReference>
<evidence type="ECO:0000256" key="7">
    <source>
        <dbReference type="ARBA" id="ARBA00022679"/>
    </source>
</evidence>
<dbReference type="PANTHER" id="PTHR32179:SF3">
    <property type="entry name" value="NICOTINATE-NUCLEOTIDE PYROPHOSPHORYLASE [CARBOXYLATING]"/>
    <property type="match status" value="1"/>
</dbReference>
<dbReference type="RefSeq" id="WP_016503667.1">
    <property type="nucleotide sequence ID" value="NZ_AMSD01000001.1"/>
</dbReference>
<dbReference type="SUPFAM" id="SSF51690">
    <property type="entry name" value="Nicotinate/Quinolinate PRTase C-terminal domain-like"/>
    <property type="match status" value="1"/>
</dbReference>
<evidence type="ECO:0000256" key="5">
    <source>
        <dbReference type="ARBA" id="ARBA00022642"/>
    </source>
</evidence>
<dbReference type="GO" id="GO:0009435">
    <property type="term" value="P:NAD+ biosynthetic process"/>
    <property type="evidence" value="ECO:0007669"/>
    <property type="project" value="UniProtKB-UniPathway"/>
</dbReference>
<keyword evidence="13" id="KW-1185">Reference proteome</keyword>
<dbReference type="PATRIC" id="fig|1236703.3.peg.325"/>
<dbReference type="CDD" id="cd01572">
    <property type="entry name" value="QPRTase"/>
    <property type="match status" value="1"/>
</dbReference>
<organism evidence="12 13">
    <name type="scientific">Candidatus Photodesmus katoptron Akat1</name>
    <dbReference type="NCBI Taxonomy" id="1236703"/>
    <lineage>
        <taxon>Bacteria</taxon>
        <taxon>Pseudomonadati</taxon>
        <taxon>Pseudomonadota</taxon>
        <taxon>Gammaproteobacteria</taxon>
        <taxon>Vibrionales</taxon>
        <taxon>Vibrionaceae</taxon>
        <taxon>Candidatus Photodesmus</taxon>
    </lineage>
</organism>
<dbReference type="GO" id="GO:0004514">
    <property type="term" value="F:nicotinate-nucleotide diphosphorylase (carboxylating) activity"/>
    <property type="evidence" value="ECO:0007669"/>
    <property type="project" value="UniProtKB-EC"/>
</dbReference>
<evidence type="ECO:0000256" key="9">
    <source>
        <dbReference type="PIRNR" id="PIRNR006250"/>
    </source>
</evidence>
<dbReference type="InterPro" id="IPR027277">
    <property type="entry name" value="NadC/ModD"/>
</dbReference>
<dbReference type="InterPro" id="IPR013785">
    <property type="entry name" value="Aldolase_TIM"/>
</dbReference>
<dbReference type="STRING" id="28176.CF66_2072"/>
<dbReference type="AlphaFoldDB" id="S3DL53"/>
<dbReference type="InterPro" id="IPR036068">
    <property type="entry name" value="Nicotinate_pribotase-like_C"/>
</dbReference>
<accession>S3DL53</accession>
<dbReference type="InterPro" id="IPR022412">
    <property type="entry name" value="Quinolinate_PRibosylTrfase_N"/>
</dbReference>
<proteinExistence type="inferred from homology"/>
<name>S3DL53_9GAMM</name>
<dbReference type="Pfam" id="PF01729">
    <property type="entry name" value="QRPTase_C"/>
    <property type="match status" value="1"/>
</dbReference>
<dbReference type="InterPro" id="IPR037128">
    <property type="entry name" value="Quinolinate_PRibosylTase_N_sf"/>
</dbReference>
<dbReference type="UniPathway" id="UPA00253">
    <property type="reaction ID" value="UER00331"/>
</dbReference>
<evidence type="ECO:0000256" key="8">
    <source>
        <dbReference type="ARBA" id="ARBA00033102"/>
    </source>
</evidence>
<evidence type="ECO:0000256" key="6">
    <source>
        <dbReference type="ARBA" id="ARBA00022676"/>
    </source>
</evidence>
<keyword evidence="6 9" id="KW-0328">Glycosyltransferase</keyword>
<dbReference type="Gene3D" id="3.90.1170.20">
    <property type="entry name" value="Quinolinate phosphoribosyl transferase, N-terminal domain"/>
    <property type="match status" value="1"/>
</dbReference>
<dbReference type="InterPro" id="IPR002638">
    <property type="entry name" value="Quinolinate_PRibosylTrfase_C"/>
</dbReference>
<dbReference type="PIRSF" id="PIRSF006250">
    <property type="entry name" value="NadC_ModD"/>
    <property type="match status" value="1"/>
</dbReference>
<dbReference type="GO" id="GO:0005737">
    <property type="term" value="C:cytoplasm"/>
    <property type="evidence" value="ECO:0007669"/>
    <property type="project" value="TreeGrafter"/>
</dbReference>
<comment type="caution">
    <text evidence="12">The sequence shown here is derived from an EMBL/GenBank/DDBJ whole genome shotgun (WGS) entry which is preliminary data.</text>
</comment>
<gene>
    <name evidence="12" type="primary">nadC</name>
    <name evidence="12" type="ORF">O1U_0332</name>
</gene>
<evidence type="ECO:0000256" key="1">
    <source>
        <dbReference type="ARBA" id="ARBA00003237"/>
    </source>
</evidence>
<dbReference type="SUPFAM" id="SSF54675">
    <property type="entry name" value="Nicotinate/Quinolinate PRTase N-terminal domain-like"/>
    <property type="match status" value="1"/>
</dbReference>
<dbReference type="Pfam" id="PF02749">
    <property type="entry name" value="QRPTase_N"/>
    <property type="match status" value="1"/>
</dbReference>
<evidence type="ECO:0000256" key="3">
    <source>
        <dbReference type="ARBA" id="ARBA00009400"/>
    </source>
</evidence>
<sequence length="302" mass="33983">MKKTHNIRERLNYLKQILPTEITRTVAHSLTEDLGGSIYLSSDITSNLISEGTHGKAIIISREKGVFCGRDWVDEVFTQLSSHENKLNKKVKIEWYVKDGDKIKVNQILCRLSGSARTILTGERNAINFIQTFSGCATTTYQYIKKIANTKCCLLDTRKTIPGLRYALKYAVVCGGGKNHRIGLFDDYLIKENHIISCGGIVHAISKAKKLHPQKTIQIEIENLKELEQAINSGADVIMLDNFDIDMIRRAVQINADRTILECSGNITLENIKEYANTGIDYISIGSLTKDLKTLDLSMRFQ</sequence>
<evidence type="ECO:0000313" key="13">
    <source>
        <dbReference type="Proteomes" id="UP000053688"/>
    </source>
</evidence>
<feature type="domain" description="Quinolinate phosphoribosyl transferase N-terminal" evidence="11">
    <location>
        <begin position="43"/>
        <end position="134"/>
    </location>
</feature>
<comment type="function">
    <text evidence="1">Involved in the catabolism of quinolinic acid (QA).</text>
</comment>
<dbReference type="EMBL" id="AMSD01000001">
    <property type="protein sequence ID" value="EPE37869.1"/>
    <property type="molecule type" value="Genomic_DNA"/>
</dbReference>
<evidence type="ECO:0000256" key="2">
    <source>
        <dbReference type="ARBA" id="ARBA00004893"/>
    </source>
</evidence>
<reference evidence="12 13" key="1">
    <citation type="journal article" date="2014" name="Environ. Microbiol.">
        <title>Genomic signatures of obligate host dependence in the luminous bacterial symbiont of a vertebrate.</title>
        <authorList>
            <person name="Hendry T.A."/>
            <person name="de Wet J.R."/>
            <person name="Dunlap P.V."/>
        </authorList>
    </citation>
    <scope>NUCLEOTIDE SEQUENCE [LARGE SCALE GENOMIC DNA]</scope>
    <source>
        <strain evidence="12 13">Akat1</strain>
    </source>
</reference>
<evidence type="ECO:0000313" key="12">
    <source>
        <dbReference type="EMBL" id="EPE37869.1"/>
    </source>
</evidence>
<dbReference type="GO" id="GO:0034213">
    <property type="term" value="P:quinolinate catabolic process"/>
    <property type="evidence" value="ECO:0007669"/>
    <property type="project" value="TreeGrafter"/>
</dbReference>
<dbReference type="Gene3D" id="3.20.20.70">
    <property type="entry name" value="Aldolase class I"/>
    <property type="match status" value="1"/>
</dbReference>
<keyword evidence="7 9" id="KW-0808">Transferase</keyword>
<dbReference type="eggNOG" id="COG0157">
    <property type="taxonomic scope" value="Bacteria"/>
</dbReference>
<evidence type="ECO:0000256" key="4">
    <source>
        <dbReference type="ARBA" id="ARBA00011944"/>
    </source>
</evidence>
<evidence type="ECO:0000259" key="11">
    <source>
        <dbReference type="Pfam" id="PF02749"/>
    </source>
</evidence>
<dbReference type="InterPro" id="IPR004393">
    <property type="entry name" value="NadC"/>
</dbReference>
<dbReference type="Proteomes" id="UP000053688">
    <property type="component" value="Unassembled WGS sequence"/>
</dbReference>
<comment type="similarity">
    <text evidence="3 9">Belongs to the NadC/ModD family.</text>
</comment>